<accession>A0A9P9HA29</accession>
<dbReference type="GO" id="GO:0022904">
    <property type="term" value="P:respiratory electron transport chain"/>
    <property type="evidence" value="ECO:0007669"/>
    <property type="project" value="InterPro"/>
</dbReference>
<dbReference type="GO" id="GO:0005743">
    <property type="term" value="C:mitochondrial inner membrane"/>
    <property type="evidence" value="ECO:0007669"/>
    <property type="project" value="UniProtKB-SubCell"/>
</dbReference>
<feature type="region of interest" description="Disordered" evidence="9">
    <location>
        <begin position="456"/>
        <end position="481"/>
    </location>
</feature>
<evidence type="ECO:0000313" key="10">
    <source>
        <dbReference type="EMBL" id="KAH7253939.1"/>
    </source>
</evidence>
<feature type="compositionally biased region" description="Acidic residues" evidence="9">
    <location>
        <begin position="286"/>
        <end position="297"/>
    </location>
</feature>
<evidence type="ECO:0000313" key="11">
    <source>
        <dbReference type="Proteomes" id="UP000720189"/>
    </source>
</evidence>
<sequence>MRPTARVFARYLEAGTPTGLTGLWTHATPRSTLLYLYGTTLSKLQSIPETSMYRQSVEAVTKQRMSLVEQMIPPGYNEWAVRAKELVSKNSSQFRVASGRVDGSEAHTVKLGDKIFVVGRKHEAGDIRVEEWNGEEDEGPEYEGIRTQKEREDQVTWAERKPLEDHEKIEWEDEPQMTADQVHELEQKIGAGLIEEVIQVAEGELKLVETMEKTKVWEDLEEKPAPDADFSSSLPQSSINPLSHSPGVVAQFAIAGLSEKDENPSQRIRDFPHRGISSNEAFAIEAESDEDPETEGDEAARPKSKKTTSRKRGGHFDVLLESIHYFLDRGEINKASRAYGLILQLRPSGLPVDTRHHDLWAIGAEILMREGEESLQQDEKSHENQPTSTKRWGRAANMNKVKAYFDTLIQQHPYDYKTPKVVSALDFWIALFSCEIYNTHTEHVLALDRLGNEIDKGPRRESFGNDESIASDETDSVEARKLQKKDELRVQALSIMKDITKRMDSRSFRLKKGRKQDEGNKRVPETNWRE</sequence>
<dbReference type="Proteomes" id="UP000720189">
    <property type="component" value="Unassembled WGS sequence"/>
</dbReference>
<evidence type="ECO:0000256" key="3">
    <source>
        <dbReference type="ARBA" id="ARBA00022448"/>
    </source>
</evidence>
<evidence type="ECO:0000256" key="9">
    <source>
        <dbReference type="SAM" id="MobiDB-lite"/>
    </source>
</evidence>
<gene>
    <name evidence="10" type="ORF">BKA55DRAFT_642641</name>
</gene>
<evidence type="ECO:0000256" key="7">
    <source>
        <dbReference type="ARBA" id="ARBA00023128"/>
    </source>
</evidence>
<evidence type="ECO:0000256" key="8">
    <source>
        <dbReference type="ARBA" id="ARBA00023136"/>
    </source>
</evidence>
<feature type="region of interest" description="Disordered" evidence="9">
    <location>
        <begin position="506"/>
        <end position="530"/>
    </location>
</feature>
<evidence type="ECO:0000256" key="6">
    <source>
        <dbReference type="ARBA" id="ARBA00022982"/>
    </source>
</evidence>
<dbReference type="OrthoDB" id="2159786at2759"/>
<reference evidence="10" key="1">
    <citation type="journal article" date="2021" name="Nat. Commun.">
        <title>Genetic determinants of endophytism in the Arabidopsis root mycobiome.</title>
        <authorList>
            <person name="Mesny F."/>
            <person name="Miyauchi S."/>
            <person name="Thiergart T."/>
            <person name="Pickel B."/>
            <person name="Atanasova L."/>
            <person name="Karlsson M."/>
            <person name="Huettel B."/>
            <person name="Barry K.W."/>
            <person name="Haridas S."/>
            <person name="Chen C."/>
            <person name="Bauer D."/>
            <person name="Andreopoulos W."/>
            <person name="Pangilinan J."/>
            <person name="LaButti K."/>
            <person name="Riley R."/>
            <person name="Lipzen A."/>
            <person name="Clum A."/>
            <person name="Drula E."/>
            <person name="Henrissat B."/>
            <person name="Kohler A."/>
            <person name="Grigoriev I.V."/>
            <person name="Martin F.M."/>
            <person name="Hacquard S."/>
        </authorList>
    </citation>
    <scope>NUCLEOTIDE SEQUENCE</scope>
    <source>
        <strain evidence="10">MPI-CAGE-AT-0023</strain>
    </source>
</reference>
<organism evidence="10 11">
    <name type="scientific">Fusarium redolens</name>
    <dbReference type="NCBI Taxonomy" id="48865"/>
    <lineage>
        <taxon>Eukaryota</taxon>
        <taxon>Fungi</taxon>
        <taxon>Dikarya</taxon>
        <taxon>Ascomycota</taxon>
        <taxon>Pezizomycotina</taxon>
        <taxon>Sordariomycetes</taxon>
        <taxon>Hypocreomycetidae</taxon>
        <taxon>Hypocreales</taxon>
        <taxon>Nectriaceae</taxon>
        <taxon>Fusarium</taxon>
        <taxon>Fusarium redolens species complex</taxon>
    </lineage>
</organism>
<comment type="subcellular location">
    <subcellularLocation>
        <location evidence="1">Mitochondrion inner membrane</location>
        <topology evidence="1">Peripheral membrane protein</topology>
        <orientation evidence="1">Matrix side</orientation>
    </subcellularLocation>
</comment>
<feature type="compositionally biased region" description="Basic and acidic residues" evidence="9">
    <location>
        <begin position="515"/>
        <end position="530"/>
    </location>
</feature>
<proteinExistence type="inferred from homology"/>
<dbReference type="PANTHER" id="PTHR12653:SF0">
    <property type="entry name" value="NADH DEHYDROGENASE [UBIQUINONE] 1 ALPHA SUBCOMPLEX SUBUNIT 5"/>
    <property type="match status" value="1"/>
</dbReference>
<protein>
    <submittedName>
        <fullName evidence="10">ETC complex I subunit conserved region-domain-containing protein</fullName>
    </submittedName>
</protein>
<comment type="similarity">
    <text evidence="2">Belongs to the complex I NDUFA5 subunit family.</text>
</comment>
<keyword evidence="6" id="KW-0249">Electron transport</keyword>
<keyword evidence="3" id="KW-0813">Transport</keyword>
<keyword evidence="7" id="KW-0496">Mitochondrion</keyword>
<dbReference type="Pfam" id="PF04716">
    <property type="entry name" value="ETC_C1_NDUFA5"/>
    <property type="match status" value="1"/>
</dbReference>
<comment type="caution">
    <text evidence="10">The sequence shown here is derived from an EMBL/GenBank/DDBJ whole genome shotgun (WGS) entry which is preliminary data.</text>
</comment>
<evidence type="ECO:0000256" key="2">
    <source>
        <dbReference type="ARBA" id="ARBA00010261"/>
    </source>
</evidence>
<dbReference type="RefSeq" id="XP_046050186.1">
    <property type="nucleotide sequence ID" value="XM_046197158.1"/>
</dbReference>
<feature type="region of interest" description="Disordered" evidence="9">
    <location>
        <begin position="285"/>
        <end position="311"/>
    </location>
</feature>
<keyword evidence="5" id="KW-0999">Mitochondrion inner membrane</keyword>
<feature type="compositionally biased region" description="Basic residues" evidence="9">
    <location>
        <begin position="302"/>
        <end position="311"/>
    </location>
</feature>
<evidence type="ECO:0000256" key="4">
    <source>
        <dbReference type="ARBA" id="ARBA00022660"/>
    </source>
</evidence>
<evidence type="ECO:0000256" key="1">
    <source>
        <dbReference type="ARBA" id="ARBA00004443"/>
    </source>
</evidence>
<keyword evidence="11" id="KW-1185">Reference proteome</keyword>
<keyword evidence="8" id="KW-0472">Membrane</keyword>
<name>A0A9P9HA29_FUSRE</name>
<keyword evidence="4" id="KW-0679">Respiratory chain</keyword>
<dbReference type="EMBL" id="JAGMUX010000007">
    <property type="protein sequence ID" value="KAH7253939.1"/>
    <property type="molecule type" value="Genomic_DNA"/>
</dbReference>
<evidence type="ECO:0000256" key="5">
    <source>
        <dbReference type="ARBA" id="ARBA00022792"/>
    </source>
</evidence>
<dbReference type="InterPro" id="IPR006806">
    <property type="entry name" value="NDUFA5"/>
</dbReference>
<dbReference type="PANTHER" id="PTHR12653">
    <property type="entry name" value="NADH-UBIQUINONE OXIDOREDUCTASE 13 KD-B SUBUNIT"/>
    <property type="match status" value="1"/>
</dbReference>
<dbReference type="GeneID" id="70227112"/>
<dbReference type="AlphaFoldDB" id="A0A9P9HA29"/>